<organism evidence="10 11">
    <name type="scientific">Pseudonocardia xishanensis</name>
    <dbReference type="NCBI Taxonomy" id="630995"/>
    <lineage>
        <taxon>Bacteria</taxon>
        <taxon>Bacillati</taxon>
        <taxon>Actinomycetota</taxon>
        <taxon>Actinomycetes</taxon>
        <taxon>Pseudonocardiales</taxon>
        <taxon>Pseudonocardiaceae</taxon>
        <taxon>Pseudonocardia</taxon>
    </lineage>
</organism>
<protein>
    <submittedName>
        <fullName evidence="10">Sugar ABC transporter ATP-binding protein</fullName>
    </submittedName>
</protein>
<dbReference type="Pfam" id="PF00005">
    <property type="entry name" value="ABC_tran"/>
    <property type="match status" value="2"/>
</dbReference>
<evidence type="ECO:0000256" key="2">
    <source>
        <dbReference type="ARBA" id="ARBA00022475"/>
    </source>
</evidence>
<comment type="caution">
    <text evidence="10">The sequence shown here is derived from an EMBL/GenBank/DDBJ whole genome shotgun (WGS) entry which is preliminary data.</text>
</comment>
<evidence type="ECO:0000256" key="5">
    <source>
        <dbReference type="ARBA" id="ARBA00022741"/>
    </source>
</evidence>
<gene>
    <name evidence="10" type="ORF">GCM10023175_60560</name>
</gene>
<evidence type="ECO:0000256" key="4">
    <source>
        <dbReference type="ARBA" id="ARBA00022737"/>
    </source>
</evidence>
<keyword evidence="5" id="KW-0547">Nucleotide-binding</keyword>
<dbReference type="PROSITE" id="PS50893">
    <property type="entry name" value="ABC_TRANSPORTER_2"/>
    <property type="match status" value="2"/>
</dbReference>
<keyword evidence="2" id="KW-1003">Cell membrane</keyword>
<dbReference type="InterPro" id="IPR050107">
    <property type="entry name" value="ABC_carbohydrate_import_ATPase"/>
</dbReference>
<keyword evidence="6 10" id="KW-0067">ATP-binding</keyword>
<dbReference type="InterPro" id="IPR003593">
    <property type="entry name" value="AAA+_ATPase"/>
</dbReference>
<dbReference type="SMART" id="SM00382">
    <property type="entry name" value="AAA"/>
    <property type="match status" value="2"/>
</dbReference>
<keyword evidence="7" id="KW-1278">Translocase</keyword>
<dbReference type="SUPFAM" id="SSF52540">
    <property type="entry name" value="P-loop containing nucleoside triphosphate hydrolases"/>
    <property type="match status" value="2"/>
</dbReference>
<evidence type="ECO:0000313" key="11">
    <source>
        <dbReference type="Proteomes" id="UP001501598"/>
    </source>
</evidence>
<dbReference type="Proteomes" id="UP001501598">
    <property type="component" value="Unassembled WGS sequence"/>
</dbReference>
<evidence type="ECO:0000256" key="6">
    <source>
        <dbReference type="ARBA" id="ARBA00022840"/>
    </source>
</evidence>
<evidence type="ECO:0000256" key="3">
    <source>
        <dbReference type="ARBA" id="ARBA00022597"/>
    </source>
</evidence>
<dbReference type="InterPro" id="IPR027417">
    <property type="entry name" value="P-loop_NTPase"/>
</dbReference>
<dbReference type="GO" id="GO:0005524">
    <property type="term" value="F:ATP binding"/>
    <property type="evidence" value="ECO:0007669"/>
    <property type="project" value="UniProtKB-KW"/>
</dbReference>
<dbReference type="Gene3D" id="3.40.50.300">
    <property type="entry name" value="P-loop containing nucleotide triphosphate hydrolases"/>
    <property type="match status" value="2"/>
</dbReference>
<reference evidence="11" key="1">
    <citation type="journal article" date="2019" name="Int. J. Syst. Evol. Microbiol.">
        <title>The Global Catalogue of Microorganisms (GCM) 10K type strain sequencing project: providing services to taxonomists for standard genome sequencing and annotation.</title>
        <authorList>
            <consortium name="The Broad Institute Genomics Platform"/>
            <consortium name="The Broad Institute Genome Sequencing Center for Infectious Disease"/>
            <person name="Wu L."/>
            <person name="Ma J."/>
        </authorList>
    </citation>
    <scope>NUCLEOTIDE SEQUENCE [LARGE SCALE GENOMIC DNA]</scope>
    <source>
        <strain evidence="11">JCM 17906</strain>
    </source>
</reference>
<evidence type="ECO:0000256" key="1">
    <source>
        <dbReference type="ARBA" id="ARBA00022448"/>
    </source>
</evidence>
<dbReference type="RefSeq" id="WP_345426125.1">
    <property type="nucleotide sequence ID" value="NZ_BAABGT010000099.1"/>
</dbReference>
<dbReference type="InterPro" id="IPR003439">
    <property type="entry name" value="ABC_transporter-like_ATP-bd"/>
</dbReference>
<feature type="domain" description="ABC transporter" evidence="9">
    <location>
        <begin position="12"/>
        <end position="247"/>
    </location>
</feature>
<keyword evidence="11" id="KW-1185">Reference proteome</keyword>
<dbReference type="InterPro" id="IPR017871">
    <property type="entry name" value="ABC_transporter-like_CS"/>
</dbReference>
<sequence>MPSARSTEQAAVVATDAGKRFGGFWALRGASVTLRAGRIHALVGENGAGKSTLLGILGGRLRADEGTLDVAGTPVAGGSPRASRRAGIATVHQELMLVPHLTLAENLFLGHWRTRGGFVDRRAQRAEATALLDRLRVDLPLGRRAAQVSLAHQQMTEILRAVLADAAVLLLDEPSAALAEAERATLHTMLDQLRSEGHAIGIVSHDLDEVLGLADDVSVLREGRLVASRPRSAWDRPSLIEHMVGTRAVTPSARAIPAAAAPVAVQVRGVRAGRSLDGVDLEVRRGEVVGLWGLVGSGRSTLLRAIAGAQRAAGGEMLLDGEPRPLPRSVVESGRAGIALVPESRRAALVAGMDAAANFHLGRSRPWLSPQAERAVVRPWLSRFGFAADRHAVLVGRLSGGNQQKVLMAKWAGRVPRVLLVDEPTRGIDLAAKTEVLDSLVDLARGGTAVVVASSELEEVLAIATRLVVLARGRVAAEFDLSEEPRTVAEILAHGFTPEGDLR</sequence>
<dbReference type="PANTHER" id="PTHR43790">
    <property type="entry name" value="CARBOHYDRATE TRANSPORT ATP-BINDING PROTEIN MG119-RELATED"/>
    <property type="match status" value="1"/>
</dbReference>
<feature type="domain" description="ABC transporter" evidence="9">
    <location>
        <begin position="253"/>
        <end position="497"/>
    </location>
</feature>
<keyword evidence="4" id="KW-0677">Repeat</keyword>
<name>A0ABP8S1D5_9PSEU</name>
<keyword evidence="3" id="KW-0762">Sugar transport</keyword>
<evidence type="ECO:0000313" key="10">
    <source>
        <dbReference type="EMBL" id="GAA4557020.1"/>
    </source>
</evidence>
<evidence type="ECO:0000259" key="9">
    <source>
        <dbReference type="PROSITE" id="PS50893"/>
    </source>
</evidence>
<keyword evidence="1" id="KW-0813">Transport</keyword>
<proteinExistence type="predicted"/>
<evidence type="ECO:0000256" key="7">
    <source>
        <dbReference type="ARBA" id="ARBA00022967"/>
    </source>
</evidence>
<dbReference type="EMBL" id="BAABGT010000099">
    <property type="protein sequence ID" value="GAA4557020.1"/>
    <property type="molecule type" value="Genomic_DNA"/>
</dbReference>
<dbReference type="CDD" id="cd03216">
    <property type="entry name" value="ABC_Carb_Monos_I"/>
    <property type="match status" value="1"/>
</dbReference>
<dbReference type="PANTHER" id="PTHR43790:SF3">
    <property type="entry name" value="D-ALLOSE IMPORT ATP-BINDING PROTEIN ALSA-RELATED"/>
    <property type="match status" value="1"/>
</dbReference>
<dbReference type="PROSITE" id="PS00211">
    <property type="entry name" value="ABC_TRANSPORTER_1"/>
    <property type="match status" value="1"/>
</dbReference>
<keyword evidence="8" id="KW-0472">Membrane</keyword>
<dbReference type="CDD" id="cd03215">
    <property type="entry name" value="ABC_Carb_Monos_II"/>
    <property type="match status" value="1"/>
</dbReference>
<accession>A0ABP8S1D5</accession>
<evidence type="ECO:0000256" key="8">
    <source>
        <dbReference type="ARBA" id="ARBA00023136"/>
    </source>
</evidence>